<dbReference type="AlphaFoldDB" id="A0A3B3HXF6"/>
<reference evidence="7 8" key="1">
    <citation type="journal article" date="2007" name="Nature">
        <title>The medaka draft genome and insights into vertebrate genome evolution.</title>
        <authorList>
            <person name="Kasahara M."/>
            <person name="Naruse K."/>
            <person name="Sasaki S."/>
            <person name="Nakatani Y."/>
            <person name="Qu W."/>
            <person name="Ahsan B."/>
            <person name="Yamada T."/>
            <person name="Nagayasu Y."/>
            <person name="Doi K."/>
            <person name="Kasai Y."/>
            <person name="Jindo T."/>
            <person name="Kobayashi D."/>
            <person name="Shimada A."/>
            <person name="Toyoda A."/>
            <person name="Kuroki Y."/>
            <person name="Fujiyama A."/>
            <person name="Sasaki T."/>
            <person name="Shimizu A."/>
            <person name="Asakawa S."/>
            <person name="Shimizu N."/>
            <person name="Hashimoto S."/>
            <person name="Yang J."/>
            <person name="Lee Y."/>
            <person name="Matsushima K."/>
            <person name="Sugano S."/>
            <person name="Sakaizumi M."/>
            <person name="Narita T."/>
            <person name="Ohishi K."/>
            <person name="Haga S."/>
            <person name="Ohta F."/>
            <person name="Nomoto H."/>
            <person name="Nogata K."/>
            <person name="Morishita T."/>
            <person name="Endo T."/>
            <person name="Shin-I T."/>
            <person name="Takeda H."/>
            <person name="Morishita S."/>
            <person name="Kohara Y."/>
        </authorList>
    </citation>
    <scope>NUCLEOTIDE SEQUENCE [LARGE SCALE GENOMIC DNA]</scope>
    <source>
        <strain evidence="7 8">Hd-rR</strain>
    </source>
</reference>
<dbReference type="Gene3D" id="3.80.10.10">
    <property type="entry name" value="Ribonuclease Inhibitor"/>
    <property type="match status" value="1"/>
</dbReference>
<proteinExistence type="predicted"/>
<keyword evidence="2" id="KW-0433">Leucine-rich repeat</keyword>
<feature type="region of interest" description="Disordered" evidence="6">
    <location>
        <begin position="1"/>
        <end position="36"/>
    </location>
</feature>
<dbReference type="GO" id="GO:0007283">
    <property type="term" value="P:spermatogenesis"/>
    <property type="evidence" value="ECO:0007669"/>
    <property type="project" value="Ensembl"/>
</dbReference>
<evidence type="ECO:0000256" key="6">
    <source>
        <dbReference type="SAM" id="MobiDB-lite"/>
    </source>
</evidence>
<dbReference type="Pfam" id="PF14580">
    <property type="entry name" value="LRR_9"/>
    <property type="match status" value="1"/>
</dbReference>
<evidence type="ECO:0000256" key="3">
    <source>
        <dbReference type="ARBA" id="ARBA00022737"/>
    </source>
</evidence>
<dbReference type="FunFam" id="3.80.10.10:FF:000166">
    <property type="entry name" value="Dynein assembly factor 1, axonemal"/>
    <property type="match status" value="1"/>
</dbReference>
<keyword evidence="5" id="KW-0966">Cell projection</keyword>
<keyword evidence="3" id="KW-0677">Repeat</keyword>
<comment type="subcellular location">
    <subcellularLocation>
        <location evidence="1">Cell projection</location>
        <location evidence="1">Cilium</location>
    </subcellularLocation>
</comment>
<evidence type="ECO:0000313" key="7">
    <source>
        <dbReference type="Ensembl" id="ENSORLP00000036098.1"/>
    </source>
</evidence>
<feature type="compositionally biased region" description="Polar residues" evidence="6">
    <location>
        <begin position="16"/>
        <end position="28"/>
    </location>
</feature>
<reference evidence="7" key="2">
    <citation type="submission" date="2025-08" db="UniProtKB">
        <authorList>
            <consortium name="Ensembl"/>
        </authorList>
    </citation>
    <scope>IDENTIFICATION</scope>
    <source>
        <strain evidence="7">Hd-rR</strain>
    </source>
</reference>
<dbReference type="GO" id="GO:0060027">
    <property type="term" value="P:convergent extension involved in gastrulation"/>
    <property type="evidence" value="ECO:0007669"/>
    <property type="project" value="Ensembl"/>
</dbReference>
<evidence type="ECO:0000256" key="1">
    <source>
        <dbReference type="ARBA" id="ARBA00004138"/>
    </source>
</evidence>
<evidence type="ECO:0000313" key="8">
    <source>
        <dbReference type="Proteomes" id="UP000001038"/>
    </source>
</evidence>
<dbReference type="InterPro" id="IPR001611">
    <property type="entry name" value="Leu-rich_rpt"/>
</dbReference>
<feature type="compositionally biased region" description="Basic and acidic residues" evidence="6">
    <location>
        <begin position="1"/>
        <end position="13"/>
    </location>
</feature>
<evidence type="ECO:0000256" key="5">
    <source>
        <dbReference type="ARBA" id="ARBA00023273"/>
    </source>
</evidence>
<dbReference type="PANTHER" id="PTHR45973">
    <property type="entry name" value="PROTEIN PHOSPHATASE 1 REGULATORY SUBUNIT SDS22-RELATED"/>
    <property type="match status" value="1"/>
</dbReference>
<reference evidence="7" key="3">
    <citation type="submission" date="2025-09" db="UniProtKB">
        <authorList>
            <consortium name="Ensembl"/>
        </authorList>
    </citation>
    <scope>IDENTIFICATION</scope>
    <source>
        <strain evidence="7">Hd-rR</strain>
    </source>
</reference>
<dbReference type="PANTHER" id="PTHR45973:SF9">
    <property type="entry name" value="LEUCINE-RICH REPEAT-CONTAINING PROTEIN 46"/>
    <property type="match status" value="1"/>
</dbReference>
<dbReference type="GO" id="GO:0003314">
    <property type="term" value="P:heart rudiment morphogenesis"/>
    <property type="evidence" value="ECO:0007669"/>
    <property type="project" value="Ensembl"/>
</dbReference>
<dbReference type="GO" id="GO:0048793">
    <property type="term" value="P:pronephros development"/>
    <property type="evidence" value="ECO:0007669"/>
    <property type="project" value="Ensembl"/>
</dbReference>
<keyword evidence="8" id="KW-1185">Reference proteome</keyword>
<accession>A0A3B3HXF6</accession>
<dbReference type="SMART" id="SM00365">
    <property type="entry name" value="LRR_SD22"/>
    <property type="match status" value="3"/>
</dbReference>
<dbReference type="STRING" id="8090.ENSORLP00000036098"/>
<evidence type="ECO:0000256" key="2">
    <source>
        <dbReference type="ARBA" id="ARBA00022614"/>
    </source>
</evidence>
<dbReference type="Proteomes" id="UP000001038">
    <property type="component" value="Chromosome 13"/>
</dbReference>
<dbReference type="InterPro" id="IPR032675">
    <property type="entry name" value="LRR_dom_sf"/>
</dbReference>
<evidence type="ECO:0000256" key="4">
    <source>
        <dbReference type="ARBA" id="ARBA00023069"/>
    </source>
</evidence>
<dbReference type="InParanoid" id="A0A3B3HXF6"/>
<dbReference type="GeneTree" id="ENSGT00940000158494"/>
<dbReference type="GO" id="GO:0001947">
    <property type="term" value="P:heart looping"/>
    <property type="evidence" value="ECO:0007669"/>
    <property type="project" value="Ensembl"/>
</dbReference>
<dbReference type="InterPro" id="IPR050576">
    <property type="entry name" value="Cilia_flagella_integrity"/>
</dbReference>
<name>A0A3B3HXF6_ORYLA</name>
<sequence length="317" mass="36804">MEDKEVLTDEGHSKNPPKTSNSDKLNTSVKDDSQEEMKTFQRLSLGGKENSLWPRMTAAFLRDLCKQNKLYMTPHLNDTLYLHFKGFSRIENLEEYTGLKSLWLHNNALERIENLDAQTDLRCLFLNDNQILKLENLQPLTKLCTLNVSNNYISVLENLAYLPRLSTLLHDPEIVCVLEAMPELRVLYLMGNEVVRKIPNYRRSLIARLKQLTFLDVRPVFPRDRACAEAWAAGGPEAERRVMEQWETKERKKIQKNLEEMAMMRHLGDLFVSKSGFKLLHNRISDLPGVFLVLHDALCALNRTLRRSQSRCIYTET</sequence>
<organism evidence="7 8">
    <name type="scientific">Oryzias latipes</name>
    <name type="common">Japanese rice fish</name>
    <name type="synonym">Japanese killifish</name>
    <dbReference type="NCBI Taxonomy" id="8090"/>
    <lineage>
        <taxon>Eukaryota</taxon>
        <taxon>Metazoa</taxon>
        <taxon>Chordata</taxon>
        <taxon>Craniata</taxon>
        <taxon>Vertebrata</taxon>
        <taxon>Euteleostomi</taxon>
        <taxon>Actinopterygii</taxon>
        <taxon>Neopterygii</taxon>
        <taxon>Teleostei</taxon>
        <taxon>Neoteleostei</taxon>
        <taxon>Acanthomorphata</taxon>
        <taxon>Ovalentaria</taxon>
        <taxon>Atherinomorphae</taxon>
        <taxon>Beloniformes</taxon>
        <taxon>Adrianichthyidae</taxon>
        <taxon>Oryziinae</taxon>
        <taxon>Oryzias</taxon>
    </lineage>
</organism>
<dbReference type="SUPFAM" id="SSF52075">
    <property type="entry name" value="Outer arm dynein light chain 1"/>
    <property type="match status" value="1"/>
</dbReference>
<dbReference type="PROSITE" id="PS51450">
    <property type="entry name" value="LRR"/>
    <property type="match status" value="3"/>
</dbReference>
<dbReference type="Bgee" id="ENSORLG00000025596">
    <property type="expression patterns" value="Expressed in testis and 6 other cell types or tissues"/>
</dbReference>
<protein>
    <submittedName>
        <fullName evidence="7">Dynein axonemal assembly factor 1</fullName>
    </submittedName>
</protein>
<dbReference type="GO" id="GO:0035082">
    <property type="term" value="P:axoneme assembly"/>
    <property type="evidence" value="ECO:0007669"/>
    <property type="project" value="Ensembl"/>
</dbReference>
<keyword evidence="4" id="KW-0969">Cilium</keyword>
<dbReference type="GO" id="GO:0003305">
    <property type="term" value="P:cell migration involved in heart jogging"/>
    <property type="evidence" value="ECO:0007669"/>
    <property type="project" value="Ensembl"/>
</dbReference>
<dbReference type="Ensembl" id="ENSORLT00000038225.1">
    <property type="protein sequence ID" value="ENSORLP00000036098.1"/>
    <property type="gene ID" value="ENSORLG00000025596.1"/>
</dbReference>